<accession>A0A3P4IKE7</accession>
<keyword evidence="2" id="KW-0808">Transferase</keyword>
<comment type="caution">
    <text evidence="2">The sequence shown here is derived from an EMBL/GenBank/DDBJ whole genome shotgun (WGS) entry which is preliminary data.</text>
</comment>
<dbReference type="GO" id="GO:0034194">
    <property type="term" value="P:D-galactonate catabolic process"/>
    <property type="evidence" value="ECO:0007669"/>
    <property type="project" value="InterPro"/>
</dbReference>
<sequence length="305" mass="32754">MTSRYIAVDWGSTNFRAWLFEGERCLDSRQSAAGIARLNGQSPAAVLATQIHGWREGRTPVVMAGMVGSNVGWKNAPYLPLPADFTAIGNQLTAVDEGIWIVPGLCTSREDHHNVMRGEETQLLGARLLAPAAVYVMPGTHCKWVKTDGRRIEDFRTVMTGELHHLLLTHSLIGAGLPEQQAAPAAFHAGLARGLAAPAVLPQLFETRAAHLLGALAREQVSEYLSGLLIGAEVASMRAFIADEQAIAIVAGPSLSARYQQAFQLLGRQVTTVSGDDAFLAGIRSIVHAVANLTSADRYSARHHP</sequence>
<dbReference type="Pfam" id="PF05035">
    <property type="entry name" value="DGOK"/>
    <property type="match status" value="1"/>
</dbReference>
<gene>
    <name evidence="1" type="ORF">AN2335V1_0275</name>
    <name evidence="2" type="ORF">NUKP37_47950</name>
</gene>
<dbReference type="InterPro" id="IPR007729">
    <property type="entry name" value="DGOK"/>
</dbReference>
<dbReference type="InterPro" id="IPR042258">
    <property type="entry name" value="DGOK_N"/>
</dbReference>
<dbReference type="CDD" id="cd24012">
    <property type="entry name" value="ASKHA_NBD_KDGal-kinase"/>
    <property type="match status" value="1"/>
</dbReference>
<evidence type="ECO:0000313" key="2">
    <source>
        <dbReference type="EMBL" id="GKK02708.1"/>
    </source>
</evidence>
<dbReference type="InterPro" id="IPR042257">
    <property type="entry name" value="DGOK_C"/>
</dbReference>
<reference evidence="1" key="2">
    <citation type="submission" date="2022-05" db="EMBL/GenBank/DDBJ databases">
        <authorList>
            <person name="Alioto T."/>
            <person name="Alioto T."/>
            <person name="Gomez Garrido J."/>
        </authorList>
    </citation>
    <scope>NUCLEOTIDE SEQUENCE</scope>
    <source>
        <strain evidence="1">0</strain>
    </source>
</reference>
<dbReference type="OMA" id="VSRDDNH"/>
<keyword evidence="2" id="KW-0418">Kinase</keyword>
<dbReference type="Gene3D" id="3.30.420.300">
    <property type="entry name" value="2-keto-3-deoxy-galactonokinase, substrate binding domain"/>
    <property type="match status" value="1"/>
</dbReference>
<dbReference type="Proteomes" id="UP000789617">
    <property type="component" value="Unassembled WGS sequence"/>
</dbReference>
<dbReference type="EMBL" id="CAJOXS020000001">
    <property type="protein sequence ID" value="CAH5948191.1"/>
    <property type="molecule type" value="Genomic_DNA"/>
</dbReference>
<evidence type="ECO:0000313" key="3">
    <source>
        <dbReference type="Proteomes" id="UP000789617"/>
    </source>
</evidence>
<dbReference type="KEGG" id="kpk:A593_00915"/>
<dbReference type="Proteomes" id="UP001060507">
    <property type="component" value="Unassembled WGS sequence"/>
</dbReference>
<dbReference type="Gene3D" id="3.30.420.310">
    <property type="entry name" value="2-keto-3-deoxy-galactonokinase, C-terminal domain"/>
    <property type="match status" value="1"/>
</dbReference>
<accession>A0A0B7G6J1</accession>
<keyword evidence="3" id="KW-1185">Reference proteome</keyword>
<dbReference type="AlphaFoldDB" id="A0A0B7G6J1"/>
<evidence type="ECO:0000313" key="4">
    <source>
        <dbReference type="Proteomes" id="UP001060507"/>
    </source>
</evidence>
<name>A0A0B7G6J1_KLEVA</name>
<dbReference type="EMBL" id="BQTA01000023">
    <property type="protein sequence ID" value="GKK02708.1"/>
    <property type="molecule type" value="Genomic_DNA"/>
</dbReference>
<evidence type="ECO:0000313" key="1">
    <source>
        <dbReference type="EMBL" id="CAH5948191.1"/>
    </source>
</evidence>
<dbReference type="GO" id="GO:0008671">
    <property type="term" value="F:2-dehydro-3-deoxygalactonokinase activity"/>
    <property type="evidence" value="ECO:0007669"/>
    <property type="project" value="InterPro"/>
</dbReference>
<dbReference type="KEGG" id="kvd:KR75_24625"/>
<protein>
    <submittedName>
        <fullName evidence="1">2-dehydro-3-deoxygalactonokinase DgoK1</fullName>
    </submittedName>
    <submittedName>
        <fullName evidence="2">2-oxo-3-deoxygalactonate kinase</fullName>
    </submittedName>
</protein>
<dbReference type="RefSeq" id="WP_012541312.1">
    <property type="nucleotide sequence ID" value="NC_011283.1"/>
</dbReference>
<dbReference type="KEGG" id="kpe:KPK_2034"/>
<reference evidence="2" key="1">
    <citation type="journal article" date="2022" name="J. Appl. Microbiol.">
        <title>PCR-based ORF typing of Klebsiella pneumoniae for rapid identification of global clones and transmission events.</title>
        <authorList>
            <person name="Nonogaki R."/>
            <person name="Iijima A."/>
            <person name="Kawamura K."/>
            <person name="Kayama S."/>
            <person name="Sugai M."/>
            <person name="Yagi T."/>
            <person name="Arakawa Y."/>
            <person name="Doi Y."/>
            <person name="Suzuki M."/>
        </authorList>
    </citation>
    <scope>NUCLEOTIDE SEQUENCE</scope>
    <source>
        <strain evidence="2">NUKP-37</strain>
    </source>
</reference>
<organism evidence="2 4">
    <name type="scientific">Klebsiella variicola</name>
    <dbReference type="NCBI Taxonomy" id="244366"/>
    <lineage>
        <taxon>Bacteria</taxon>
        <taxon>Pseudomonadati</taxon>
        <taxon>Pseudomonadota</taxon>
        <taxon>Gammaproteobacteria</taxon>
        <taxon>Enterobacterales</taxon>
        <taxon>Enterobacteriaceae</taxon>
        <taxon>Klebsiella/Raoultella group</taxon>
        <taxon>Klebsiella</taxon>
        <taxon>Klebsiella pneumoniae complex</taxon>
    </lineage>
</organism>
<proteinExistence type="predicted"/>